<feature type="region of interest" description="Disordered" evidence="17">
    <location>
        <begin position="758"/>
        <end position="801"/>
    </location>
</feature>
<gene>
    <name evidence="20" type="ORF">AGLY_015638</name>
</gene>
<evidence type="ECO:0000256" key="13">
    <source>
        <dbReference type="ARBA" id="ARBA00023204"/>
    </source>
</evidence>
<evidence type="ECO:0000256" key="15">
    <source>
        <dbReference type="ARBA" id="ARBA00044975"/>
    </source>
</evidence>
<dbReference type="InterPro" id="IPR052230">
    <property type="entry name" value="DNA_polymerase_eta"/>
</dbReference>
<dbReference type="GO" id="GO:0008270">
    <property type="term" value="F:zinc ion binding"/>
    <property type="evidence" value="ECO:0007669"/>
    <property type="project" value="UniProtKB-KW"/>
</dbReference>
<evidence type="ECO:0000256" key="16">
    <source>
        <dbReference type="ARBA" id="ARBA00049244"/>
    </source>
</evidence>
<keyword evidence="14" id="KW-0539">Nucleus</keyword>
<keyword evidence="12" id="KW-0460">Magnesium</keyword>
<dbReference type="GO" id="GO:0035861">
    <property type="term" value="C:site of double-strand break"/>
    <property type="evidence" value="ECO:0007669"/>
    <property type="project" value="TreeGrafter"/>
</dbReference>
<comment type="cofactor">
    <cofactor evidence="2">
        <name>Mg(2+)</name>
        <dbReference type="ChEBI" id="CHEBI:18420"/>
    </cofactor>
</comment>
<dbReference type="GO" id="GO:0003684">
    <property type="term" value="F:damaged DNA binding"/>
    <property type="evidence" value="ECO:0007669"/>
    <property type="project" value="InterPro"/>
</dbReference>
<sequence length="801" mass="90051">MNDCGAQRVVALVDMDCFYCQVEVQHDQSLIGKPVAVVQYNSWRGGGIIAVNYEARAKGVNRHMRGDDAVQACPDINLVRVKELHGKADLSKYRTASQKVFEVLSEFSSCVQRASIDEAYVDLTSVVNHHISTNHNIITENDLSNTFVEGYSDYNSEADKSVSIKSWLHDVYNNELQDDYLLRLTIGAMMVEKLRKSIFEQTGYRCSAGIANNKILSKLACGLHKPNQQTLLPPSSVPHLFESIPIKKIKNLGGKLGDRIKQEFNCKFMSDLAAIPLNDLQQKFNSKTCNFLYQISKGIDNEPVESRIIPKSIGSCKSFPTGLKVKDEIKMWLNTLMNDIVDKLKYDYEANKRKATLMTVSVRYLDKNTKLPTSQCFEVTTYNHNKLLDTAYSSLCTTTENQKSLHWKNPISFLGVAIGRFVEINAKSSIDNYFNKGATKEEKDINISLPETSTTCSKINNEKDSFTLPNELQFNSKTSALLSNQLPSSSKDKKKETGVNHVKNLKTMFAQMKSSCSSLTHCSSTLQNVNSKKEIRQQYKHDINSFFTKKLEIISPVKNQVNRNLTTIIDKFSLPSSVGFELESPDVISPSKKILNDNLNKPDQSTDSFFTKKLEIISPVKNQVNGNLTTVVDKFSLPSSVGFILESPDVISPSKKILNDNPNRSDQSTDSFFSKKLEMVSPSKHQKSDELESVPIVQFSSTEDTINCAPTTLLCERCDKMIEIDEYDEHIDHHVALELSKSLNVINPRQTLNNKIINNELTKKKKNESGKKRKHNSKASSSNSKKPCTSISTYFKPLLNP</sequence>
<evidence type="ECO:0000256" key="12">
    <source>
        <dbReference type="ARBA" id="ARBA00022842"/>
    </source>
</evidence>
<comment type="similarity">
    <text evidence="4">Belongs to the DNA polymerase type-Y family.</text>
</comment>
<evidence type="ECO:0000256" key="4">
    <source>
        <dbReference type="ARBA" id="ARBA00010945"/>
    </source>
</evidence>
<evidence type="ECO:0000256" key="5">
    <source>
        <dbReference type="ARBA" id="ARBA00012417"/>
    </source>
</evidence>
<dbReference type="Gene3D" id="3.30.70.270">
    <property type="match status" value="1"/>
</dbReference>
<dbReference type="PROSITE" id="PS51907">
    <property type="entry name" value="ZF_UBZ3"/>
    <property type="match status" value="1"/>
</dbReference>
<evidence type="ECO:0000256" key="17">
    <source>
        <dbReference type="SAM" id="MobiDB-lite"/>
    </source>
</evidence>
<keyword evidence="11" id="KW-0862">Zinc</keyword>
<keyword evidence="8" id="KW-0479">Metal-binding</keyword>
<dbReference type="SUPFAM" id="SSF100879">
    <property type="entry name" value="Lesion bypass DNA polymerase (Y-family), little finger domain"/>
    <property type="match status" value="1"/>
</dbReference>
<dbReference type="PIRSF" id="PIRSF036603">
    <property type="entry name" value="DPol_eta"/>
    <property type="match status" value="1"/>
</dbReference>
<dbReference type="EC" id="2.7.7.7" evidence="5"/>
<keyword evidence="10" id="KW-0863">Zinc-finger</keyword>
<comment type="catalytic activity">
    <reaction evidence="16">
        <text>DNA(n) + a 2'-deoxyribonucleoside 5'-triphosphate = DNA(n+1) + diphosphate</text>
        <dbReference type="Rhea" id="RHEA:22508"/>
        <dbReference type="Rhea" id="RHEA-COMP:17339"/>
        <dbReference type="Rhea" id="RHEA-COMP:17340"/>
        <dbReference type="ChEBI" id="CHEBI:33019"/>
        <dbReference type="ChEBI" id="CHEBI:61560"/>
        <dbReference type="ChEBI" id="CHEBI:173112"/>
        <dbReference type="EC" id="2.7.7.7"/>
    </reaction>
</comment>
<dbReference type="EMBL" id="VYZN01000074">
    <property type="protein sequence ID" value="KAE9523991.1"/>
    <property type="molecule type" value="Genomic_DNA"/>
</dbReference>
<dbReference type="FunFam" id="3.40.1170.60:FF:000003">
    <property type="entry name" value="DNA polymerase eta"/>
    <property type="match status" value="1"/>
</dbReference>
<dbReference type="SUPFAM" id="SSF56672">
    <property type="entry name" value="DNA/RNA polymerases"/>
    <property type="match status" value="1"/>
</dbReference>
<dbReference type="Pfam" id="PF21704">
    <property type="entry name" value="POLH-Rev1_HhH"/>
    <property type="match status" value="1"/>
</dbReference>
<evidence type="ECO:0000259" key="19">
    <source>
        <dbReference type="PROSITE" id="PS51907"/>
    </source>
</evidence>
<dbReference type="InterPro" id="IPR017961">
    <property type="entry name" value="DNA_pol_Y-fam_little_finger"/>
</dbReference>
<dbReference type="PANTHER" id="PTHR45873">
    <property type="entry name" value="DNA POLYMERASE ETA"/>
    <property type="match status" value="1"/>
</dbReference>
<dbReference type="PROSITE" id="PS50173">
    <property type="entry name" value="UMUC"/>
    <property type="match status" value="1"/>
</dbReference>
<evidence type="ECO:0000259" key="18">
    <source>
        <dbReference type="PROSITE" id="PS50173"/>
    </source>
</evidence>
<dbReference type="InterPro" id="IPR043502">
    <property type="entry name" value="DNA/RNA_pol_sf"/>
</dbReference>
<dbReference type="PANTHER" id="PTHR45873:SF1">
    <property type="entry name" value="DNA POLYMERASE ETA"/>
    <property type="match status" value="1"/>
</dbReference>
<keyword evidence="9" id="KW-0227">DNA damage</keyword>
<dbReference type="AlphaFoldDB" id="A0A6G0T241"/>
<dbReference type="Proteomes" id="UP000475862">
    <property type="component" value="Unassembled WGS sequence"/>
</dbReference>
<name>A0A6G0T241_APHGL</name>
<protein>
    <recommendedName>
        <fullName evidence="15">DNA polymerase eta</fullName>
        <ecNumber evidence="5">2.7.7.7</ecNumber>
    </recommendedName>
</protein>
<evidence type="ECO:0000256" key="10">
    <source>
        <dbReference type="ARBA" id="ARBA00022771"/>
    </source>
</evidence>
<organism evidence="20 21">
    <name type="scientific">Aphis glycines</name>
    <name type="common">Soybean aphid</name>
    <dbReference type="NCBI Taxonomy" id="307491"/>
    <lineage>
        <taxon>Eukaryota</taxon>
        <taxon>Metazoa</taxon>
        <taxon>Ecdysozoa</taxon>
        <taxon>Arthropoda</taxon>
        <taxon>Hexapoda</taxon>
        <taxon>Insecta</taxon>
        <taxon>Pterygota</taxon>
        <taxon>Neoptera</taxon>
        <taxon>Paraneoptera</taxon>
        <taxon>Hemiptera</taxon>
        <taxon>Sternorrhyncha</taxon>
        <taxon>Aphidomorpha</taxon>
        <taxon>Aphidoidea</taxon>
        <taxon>Aphididae</taxon>
        <taxon>Aphidini</taxon>
        <taxon>Aphis</taxon>
        <taxon>Aphis</taxon>
    </lineage>
</organism>
<dbReference type="GO" id="GO:0003887">
    <property type="term" value="F:DNA-directed DNA polymerase activity"/>
    <property type="evidence" value="ECO:0007669"/>
    <property type="project" value="UniProtKB-EC"/>
</dbReference>
<dbReference type="OrthoDB" id="5723at2759"/>
<keyword evidence="7" id="KW-0548">Nucleotidyltransferase</keyword>
<comment type="caution">
    <text evidence="20">The sequence shown here is derived from an EMBL/GenBank/DDBJ whole genome shotgun (WGS) entry which is preliminary data.</text>
</comment>
<dbReference type="GO" id="GO:0009411">
    <property type="term" value="P:response to UV"/>
    <property type="evidence" value="ECO:0007669"/>
    <property type="project" value="UniProtKB-ARBA"/>
</dbReference>
<evidence type="ECO:0000256" key="9">
    <source>
        <dbReference type="ARBA" id="ARBA00022763"/>
    </source>
</evidence>
<keyword evidence="21" id="KW-1185">Reference proteome</keyword>
<keyword evidence="6" id="KW-0808">Transferase</keyword>
<dbReference type="FunFam" id="1.10.150.20:FF:000014">
    <property type="entry name" value="Polymerase (DNA directed), eta"/>
    <property type="match status" value="1"/>
</dbReference>
<dbReference type="InterPro" id="IPR001126">
    <property type="entry name" value="UmuC"/>
</dbReference>
<dbReference type="Pfam" id="PF00817">
    <property type="entry name" value="IMS"/>
    <property type="match status" value="1"/>
</dbReference>
<dbReference type="GO" id="GO:0005634">
    <property type="term" value="C:nucleus"/>
    <property type="evidence" value="ECO:0007669"/>
    <property type="project" value="UniProtKB-SubCell"/>
</dbReference>
<evidence type="ECO:0000256" key="2">
    <source>
        <dbReference type="ARBA" id="ARBA00001946"/>
    </source>
</evidence>
<feature type="domain" description="UBZ3-type" evidence="19">
    <location>
        <begin position="708"/>
        <end position="742"/>
    </location>
</feature>
<evidence type="ECO:0000313" key="21">
    <source>
        <dbReference type="Proteomes" id="UP000475862"/>
    </source>
</evidence>
<dbReference type="Gene3D" id="3.40.1170.60">
    <property type="match status" value="1"/>
</dbReference>
<proteinExistence type="inferred from homology"/>
<evidence type="ECO:0000256" key="7">
    <source>
        <dbReference type="ARBA" id="ARBA00022695"/>
    </source>
</evidence>
<comment type="cofactor">
    <cofactor evidence="1">
        <name>Mn(2+)</name>
        <dbReference type="ChEBI" id="CHEBI:29035"/>
    </cofactor>
</comment>
<evidence type="ECO:0000313" key="20">
    <source>
        <dbReference type="EMBL" id="KAE9523991.1"/>
    </source>
</evidence>
<comment type="subcellular location">
    <subcellularLocation>
        <location evidence="3">Nucleus</location>
    </subcellularLocation>
</comment>
<evidence type="ECO:0000256" key="11">
    <source>
        <dbReference type="ARBA" id="ARBA00022833"/>
    </source>
</evidence>
<evidence type="ECO:0000256" key="6">
    <source>
        <dbReference type="ARBA" id="ARBA00022679"/>
    </source>
</evidence>
<evidence type="ECO:0000256" key="14">
    <source>
        <dbReference type="ARBA" id="ARBA00023242"/>
    </source>
</evidence>
<evidence type="ECO:0000256" key="8">
    <source>
        <dbReference type="ARBA" id="ARBA00022723"/>
    </source>
</evidence>
<keyword evidence="13" id="KW-0234">DNA repair</keyword>
<dbReference type="Gene3D" id="3.30.1490.100">
    <property type="entry name" value="DNA polymerase, Y-family, little finger domain"/>
    <property type="match status" value="1"/>
</dbReference>
<feature type="domain" description="UmuC" evidence="18">
    <location>
        <begin position="10"/>
        <end position="253"/>
    </location>
</feature>
<reference evidence="20 21" key="1">
    <citation type="submission" date="2019-08" db="EMBL/GenBank/DDBJ databases">
        <title>The genome of the soybean aphid Biotype 1, its phylome, world population structure and adaptation to the North American continent.</title>
        <authorList>
            <person name="Giordano R."/>
            <person name="Donthu R.K."/>
            <person name="Hernandez A.G."/>
            <person name="Wright C.L."/>
            <person name="Zimin A.V."/>
        </authorList>
    </citation>
    <scope>NUCLEOTIDE SEQUENCE [LARGE SCALE GENOMIC DNA]</scope>
    <source>
        <tissue evidence="20">Whole aphids</tissue>
    </source>
</reference>
<dbReference type="GO" id="GO:0005657">
    <property type="term" value="C:replication fork"/>
    <property type="evidence" value="ECO:0007669"/>
    <property type="project" value="TreeGrafter"/>
</dbReference>
<dbReference type="Gene3D" id="1.10.150.20">
    <property type="entry name" value="5' to 3' exonuclease, C-terminal subdomain"/>
    <property type="match status" value="1"/>
</dbReference>
<dbReference type="InterPro" id="IPR041298">
    <property type="entry name" value="UBZ3"/>
</dbReference>
<dbReference type="InterPro" id="IPR043128">
    <property type="entry name" value="Rev_trsase/Diguanyl_cyclase"/>
</dbReference>
<feature type="compositionally biased region" description="Basic residues" evidence="17">
    <location>
        <begin position="763"/>
        <end position="777"/>
    </location>
</feature>
<accession>A0A6G0T241</accession>
<dbReference type="GO" id="GO:0042276">
    <property type="term" value="P:error-prone translesion synthesis"/>
    <property type="evidence" value="ECO:0007669"/>
    <property type="project" value="TreeGrafter"/>
</dbReference>
<dbReference type="Pfam" id="PF11799">
    <property type="entry name" value="IMS_C"/>
    <property type="match status" value="1"/>
</dbReference>
<evidence type="ECO:0000256" key="1">
    <source>
        <dbReference type="ARBA" id="ARBA00001936"/>
    </source>
</evidence>
<dbReference type="InterPro" id="IPR036775">
    <property type="entry name" value="DNA_pol_Y-fam_lit_finger_sf"/>
</dbReference>
<dbReference type="Pfam" id="PF18439">
    <property type="entry name" value="zf_UBZ"/>
    <property type="match status" value="1"/>
</dbReference>
<dbReference type="GO" id="GO:0006281">
    <property type="term" value="P:DNA repair"/>
    <property type="evidence" value="ECO:0007669"/>
    <property type="project" value="UniProtKB-KW"/>
</dbReference>
<evidence type="ECO:0000256" key="3">
    <source>
        <dbReference type="ARBA" id="ARBA00004123"/>
    </source>
</evidence>